<dbReference type="GO" id="GO:0004252">
    <property type="term" value="F:serine-type endopeptidase activity"/>
    <property type="evidence" value="ECO:0007669"/>
    <property type="project" value="InterPro"/>
</dbReference>
<reference evidence="3" key="3">
    <citation type="submission" date="2023-05" db="EMBL/GenBank/DDBJ databases">
        <authorList>
            <person name="Smith C.H."/>
        </authorList>
    </citation>
    <scope>NUCLEOTIDE SEQUENCE</scope>
    <source>
        <strain evidence="3">CHS0354</strain>
        <tissue evidence="3">Mantle</tissue>
    </source>
</reference>
<dbReference type="Pfam" id="PF00089">
    <property type="entry name" value="Trypsin"/>
    <property type="match status" value="1"/>
</dbReference>
<dbReference type="Gene3D" id="2.40.10.10">
    <property type="entry name" value="Trypsin-like serine proteases"/>
    <property type="match status" value="1"/>
</dbReference>
<dbReference type="InterPro" id="IPR018114">
    <property type="entry name" value="TRYPSIN_HIS"/>
</dbReference>
<dbReference type="InterPro" id="IPR001254">
    <property type="entry name" value="Trypsin_dom"/>
</dbReference>
<reference evidence="3" key="2">
    <citation type="journal article" date="2021" name="Genome Biol. Evol.">
        <title>Developing a high-quality reference genome for a parasitic bivalve with doubly uniparental inheritance (Bivalvia: Unionida).</title>
        <authorList>
            <person name="Smith C.H."/>
        </authorList>
    </citation>
    <scope>NUCLEOTIDE SEQUENCE</scope>
    <source>
        <strain evidence="3">CHS0354</strain>
        <tissue evidence="3">Mantle</tissue>
    </source>
</reference>
<dbReference type="PANTHER" id="PTHR24250">
    <property type="entry name" value="CHYMOTRYPSIN-RELATED"/>
    <property type="match status" value="1"/>
</dbReference>
<keyword evidence="1" id="KW-1015">Disulfide bond</keyword>
<dbReference type="PROSITE" id="PS50240">
    <property type="entry name" value="TRYPSIN_DOM"/>
    <property type="match status" value="1"/>
</dbReference>
<feature type="domain" description="Peptidase S1" evidence="2">
    <location>
        <begin position="7"/>
        <end position="251"/>
    </location>
</feature>
<dbReference type="SUPFAM" id="SSF50494">
    <property type="entry name" value="Trypsin-like serine proteases"/>
    <property type="match status" value="1"/>
</dbReference>
<evidence type="ECO:0000259" key="2">
    <source>
        <dbReference type="PROSITE" id="PS50240"/>
    </source>
</evidence>
<sequence length="259" mass="29472">MERIMKVLHGRNAVLGQFPWQIALYKSRLYQCGGAIIHPNWVLTAAHCITDRISYTVRAGAIEVDDHIPYERPSHVYVSSRSHSHPHYNDDVDNDIGLLYFSQPIAFSDYVRPICIASRRTVEEMLNAGNNADCYVSGWGRYHNLVNKDKWVGKLQVVSVNFYNKDKCDRIYKKFFGSPPQNITVCVDNRNFGSPTCHSDSGGPLICRNKYGRFEVLGTLSYGYDTCFQDGNPDVFQLAYAHESWIEKITGKVAVDFSE</sequence>
<dbReference type="InterPro" id="IPR009003">
    <property type="entry name" value="Peptidase_S1_PA"/>
</dbReference>
<gene>
    <name evidence="3" type="ORF">CHS0354_026907</name>
</gene>
<dbReference type="Proteomes" id="UP001195483">
    <property type="component" value="Unassembled WGS sequence"/>
</dbReference>
<evidence type="ECO:0000313" key="3">
    <source>
        <dbReference type="EMBL" id="KAK3595689.1"/>
    </source>
</evidence>
<reference evidence="3" key="1">
    <citation type="journal article" date="2021" name="Genome Biol. Evol.">
        <title>A High-Quality Reference Genome for a Parasitic Bivalve with Doubly Uniparental Inheritance (Bivalvia: Unionida).</title>
        <authorList>
            <person name="Smith C.H."/>
        </authorList>
    </citation>
    <scope>NUCLEOTIDE SEQUENCE</scope>
    <source>
        <strain evidence="3">CHS0354</strain>
    </source>
</reference>
<evidence type="ECO:0000313" key="4">
    <source>
        <dbReference type="Proteomes" id="UP001195483"/>
    </source>
</evidence>
<dbReference type="FunFam" id="2.40.10.10:FF:000068">
    <property type="entry name" value="transmembrane protease serine 2"/>
    <property type="match status" value="1"/>
</dbReference>
<dbReference type="PANTHER" id="PTHR24250:SF27">
    <property type="entry name" value="ELASTASE 2 LIKE"/>
    <property type="match status" value="1"/>
</dbReference>
<name>A0AAE0SPJ8_9BIVA</name>
<dbReference type="GO" id="GO:0006508">
    <property type="term" value="P:proteolysis"/>
    <property type="evidence" value="ECO:0007669"/>
    <property type="project" value="InterPro"/>
</dbReference>
<comment type="caution">
    <text evidence="3">The sequence shown here is derived from an EMBL/GenBank/DDBJ whole genome shotgun (WGS) entry which is preliminary data.</text>
</comment>
<dbReference type="AlphaFoldDB" id="A0AAE0SPJ8"/>
<dbReference type="CDD" id="cd00190">
    <property type="entry name" value="Tryp_SPc"/>
    <property type="match status" value="1"/>
</dbReference>
<proteinExistence type="predicted"/>
<protein>
    <recommendedName>
        <fullName evidence="2">Peptidase S1 domain-containing protein</fullName>
    </recommendedName>
</protein>
<dbReference type="PRINTS" id="PR00722">
    <property type="entry name" value="CHYMOTRYPSIN"/>
</dbReference>
<keyword evidence="4" id="KW-1185">Reference proteome</keyword>
<dbReference type="InterPro" id="IPR043504">
    <property type="entry name" value="Peptidase_S1_PA_chymotrypsin"/>
</dbReference>
<dbReference type="SMART" id="SM00020">
    <property type="entry name" value="Tryp_SPc"/>
    <property type="match status" value="1"/>
</dbReference>
<dbReference type="EMBL" id="JAEAOA010001600">
    <property type="protein sequence ID" value="KAK3595689.1"/>
    <property type="molecule type" value="Genomic_DNA"/>
</dbReference>
<evidence type="ECO:0000256" key="1">
    <source>
        <dbReference type="ARBA" id="ARBA00023157"/>
    </source>
</evidence>
<dbReference type="InterPro" id="IPR001314">
    <property type="entry name" value="Peptidase_S1A"/>
</dbReference>
<dbReference type="PROSITE" id="PS00134">
    <property type="entry name" value="TRYPSIN_HIS"/>
    <property type="match status" value="1"/>
</dbReference>
<accession>A0AAE0SPJ8</accession>
<organism evidence="3 4">
    <name type="scientific">Potamilus streckersoni</name>
    <dbReference type="NCBI Taxonomy" id="2493646"/>
    <lineage>
        <taxon>Eukaryota</taxon>
        <taxon>Metazoa</taxon>
        <taxon>Spiralia</taxon>
        <taxon>Lophotrochozoa</taxon>
        <taxon>Mollusca</taxon>
        <taxon>Bivalvia</taxon>
        <taxon>Autobranchia</taxon>
        <taxon>Heteroconchia</taxon>
        <taxon>Palaeoheterodonta</taxon>
        <taxon>Unionida</taxon>
        <taxon>Unionoidea</taxon>
        <taxon>Unionidae</taxon>
        <taxon>Ambleminae</taxon>
        <taxon>Lampsilini</taxon>
        <taxon>Potamilus</taxon>
    </lineage>
</organism>